<dbReference type="GO" id="GO:0005524">
    <property type="term" value="F:ATP binding"/>
    <property type="evidence" value="ECO:0007669"/>
    <property type="project" value="UniProtKB-KW"/>
</dbReference>
<keyword evidence="7" id="KW-0067">ATP-binding</keyword>
<dbReference type="PANTHER" id="PTHR24054:SF55">
    <property type="entry name" value="CASEIN KINASE II, ALPHA CHAIN"/>
    <property type="match status" value="1"/>
</dbReference>
<dbReference type="SUPFAM" id="SSF56112">
    <property type="entry name" value="Protein kinase-like (PK-like)"/>
    <property type="match status" value="1"/>
</dbReference>
<dbReference type="PROSITE" id="PS00109">
    <property type="entry name" value="PROTEIN_KINASE_TYR"/>
    <property type="match status" value="1"/>
</dbReference>
<dbReference type="CDD" id="cd14132">
    <property type="entry name" value="STKc_CK2_alpha"/>
    <property type="match status" value="1"/>
</dbReference>
<evidence type="ECO:0000256" key="4">
    <source>
        <dbReference type="ARBA" id="ARBA00013948"/>
    </source>
</evidence>
<protein>
    <recommendedName>
        <fullName evidence="5">EKC/KEOPS complex subunit BUD32</fullName>
        <ecNumber evidence="3">2.7.11.1</ecNumber>
    </recommendedName>
    <alternativeName>
        <fullName evidence="8 9">Atypical Serine/threonine protein kinase BUD32</fullName>
    </alternativeName>
    <alternativeName>
        <fullName evidence="4">EKC/KEOPS complex subunit bud32</fullName>
    </alternativeName>
</protein>
<organism evidence="13 14">
    <name type="scientific">Fusarium avenaceum</name>
    <dbReference type="NCBI Taxonomy" id="40199"/>
    <lineage>
        <taxon>Eukaryota</taxon>
        <taxon>Fungi</taxon>
        <taxon>Dikarya</taxon>
        <taxon>Ascomycota</taxon>
        <taxon>Pezizomycotina</taxon>
        <taxon>Sordariomycetes</taxon>
        <taxon>Hypocreomycetidae</taxon>
        <taxon>Hypocreales</taxon>
        <taxon>Nectriaceae</taxon>
        <taxon>Fusarium</taxon>
        <taxon>Fusarium tricinctum species complex</taxon>
    </lineage>
</organism>
<dbReference type="GO" id="GO:0005829">
    <property type="term" value="C:cytosol"/>
    <property type="evidence" value="ECO:0007669"/>
    <property type="project" value="TreeGrafter"/>
</dbReference>
<comment type="function">
    <text evidence="1">Component of the EKC/KEOPS complex that is required for the formation of a threonylcarbamoyl group on adenosine at position 37 (t(6)A37) in tRNAs that read codons beginning with adenine. The complex is probably involved in the transfer of the threonylcarbamoyl moiety of threonylcarbamoyl-AMP (TC-AMP) to the N6 group of A37. BUD32 has ATPase activity in the context of the EKC/KEOPS complex and likely plays a supporting role to the catalytic subunit KAE1. The EKC/KEOPS complex also promotes both telomere uncapping and telomere elongation. The complex is required for efficient recruitment of transcriptional coactivators.</text>
</comment>
<dbReference type="Proteomes" id="UP000782241">
    <property type="component" value="Unassembled WGS sequence"/>
</dbReference>
<dbReference type="Pfam" id="PF00069">
    <property type="entry name" value="Pkinase"/>
    <property type="match status" value="1"/>
</dbReference>
<evidence type="ECO:0000313" key="14">
    <source>
        <dbReference type="Proteomes" id="UP000782241"/>
    </source>
</evidence>
<evidence type="ECO:0000256" key="1">
    <source>
        <dbReference type="ARBA" id="ARBA00003747"/>
    </source>
</evidence>
<evidence type="ECO:0000256" key="8">
    <source>
        <dbReference type="ARBA" id="ARBA00030980"/>
    </source>
</evidence>
<dbReference type="PANTHER" id="PTHR24054">
    <property type="entry name" value="CASEIN KINASE II SUBUNIT ALPHA"/>
    <property type="match status" value="1"/>
</dbReference>
<dbReference type="Gene3D" id="3.30.200.20">
    <property type="entry name" value="Phosphorylase Kinase, domain 1"/>
    <property type="match status" value="1"/>
</dbReference>
<dbReference type="EMBL" id="JAGPUO010000010">
    <property type="protein sequence ID" value="KAG5660031.1"/>
    <property type="molecule type" value="Genomic_DNA"/>
</dbReference>
<sequence length="321" mass="37289">MAPIQPNADIERQQFYDLAAPPKRLGNATYLLVLYCSLMYNPGRGRHAIVFECHGPHEGIYAMKLYKQDSRDRINREIEVLRHLRSGPNIVQLIDIVQGDEGANIGVVLEHVDNTDFRTLYPQFSDTDIRYYTRELLQALEFAHGEGIMHRDIRPHNVVIDHQNRKLRLIGWSSAEFYQPGGEFELCVGLFKPPELLLCYERYDYSMDMWSFGTMLAAMIFRKEPFFHGSSCIDQLLVAARVLGTESLYHFVEDYGIQMEQEDVETLGHHPRQPWRDLITSDNQHLATNEAMDLVDRLLQFDPRRRLTASEALAHAYYEVR</sequence>
<evidence type="ECO:0000256" key="3">
    <source>
        <dbReference type="ARBA" id="ARBA00012513"/>
    </source>
</evidence>
<evidence type="ECO:0000256" key="10">
    <source>
        <dbReference type="ARBA" id="ARBA00047899"/>
    </source>
</evidence>
<dbReference type="SMART" id="SM00219">
    <property type="entry name" value="TyrKc"/>
    <property type="match status" value="1"/>
</dbReference>
<dbReference type="GO" id="GO:0005956">
    <property type="term" value="C:protein kinase CK2 complex"/>
    <property type="evidence" value="ECO:0007669"/>
    <property type="project" value="TreeGrafter"/>
</dbReference>
<comment type="catalytic activity">
    <reaction evidence="11">
        <text>L-seryl-[protein] + ATP = O-phospho-L-seryl-[protein] + ADP + H(+)</text>
        <dbReference type="Rhea" id="RHEA:17989"/>
        <dbReference type="Rhea" id="RHEA-COMP:9863"/>
        <dbReference type="Rhea" id="RHEA-COMP:11604"/>
        <dbReference type="ChEBI" id="CHEBI:15378"/>
        <dbReference type="ChEBI" id="CHEBI:29999"/>
        <dbReference type="ChEBI" id="CHEBI:30616"/>
        <dbReference type="ChEBI" id="CHEBI:83421"/>
        <dbReference type="ChEBI" id="CHEBI:456216"/>
        <dbReference type="EC" id="2.7.11.1"/>
    </reaction>
</comment>
<accession>A0A9P7KV41</accession>
<evidence type="ECO:0000256" key="2">
    <source>
        <dbReference type="ARBA" id="ARBA00011534"/>
    </source>
</evidence>
<evidence type="ECO:0000256" key="6">
    <source>
        <dbReference type="ARBA" id="ARBA00022741"/>
    </source>
</evidence>
<dbReference type="GO" id="GO:0004713">
    <property type="term" value="F:protein tyrosine kinase activity"/>
    <property type="evidence" value="ECO:0007669"/>
    <property type="project" value="InterPro"/>
</dbReference>
<dbReference type="GO" id="GO:0051726">
    <property type="term" value="P:regulation of cell cycle"/>
    <property type="evidence" value="ECO:0007669"/>
    <property type="project" value="TreeGrafter"/>
</dbReference>
<keyword evidence="14" id="KW-1185">Reference proteome</keyword>
<evidence type="ECO:0000313" key="13">
    <source>
        <dbReference type="EMBL" id="KAG5660031.1"/>
    </source>
</evidence>
<dbReference type="InterPro" id="IPR020635">
    <property type="entry name" value="Tyr_kinase_cat_dom"/>
</dbReference>
<reference evidence="13" key="1">
    <citation type="submission" date="2021-04" db="EMBL/GenBank/DDBJ databases">
        <title>Draft genome of Fusarium avenaceum strain F156N33, isolated from an atmospheric sample in Virginia.</title>
        <authorList>
            <person name="Yang S."/>
            <person name="Vinatzer B.A."/>
            <person name="Coleman J."/>
        </authorList>
    </citation>
    <scope>NUCLEOTIDE SEQUENCE</scope>
    <source>
        <strain evidence="13">F156N33</strain>
    </source>
</reference>
<proteinExistence type="predicted"/>
<keyword evidence="6" id="KW-0547">Nucleotide-binding</keyword>
<comment type="catalytic activity">
    <reaction evidence="10">
        <text>L-threonyl-[protein] + ATP = O-phospho-L-threonyl-[protein] + ADP + H(+)</text>
        <dbReference type="Rhea" id="RHEA:46608"/>
        <dbReference type="Rhea" id="RHEA-COMP:11060"/>
        <dbReference type="Rhea" id="RHEA-COMP:11605"/>
        <dbReference type="ChEBI" id="CHEBI:15378"/>
        <dbReference type="ChEBI" id="CHEBI:30013"/>
        <dbReference type="ChEBI" id="CHEBI:30616"/>
        <dbReference type="ChEBI" id="CHEBI:61977"/>
        <dbReference type="ChEBI" id="CHEBI:456216"/>
        <dbReference type="EC" id="2.7.11.1"/>
    </reaction>
</comment>
<dbReference type="PROSITE" id="PS50011">
    <property type="entry name" value="PROTEIN_KINASE_DOM"/>
    <property type="match status" value="1"/>
</dbReference>
<evidence type="ECO:0000256" key="5">
    <source>
        <dbReference type="ARBA" id="ARBA00019973"/>
    </source>
</evidence>
<dbReference type="AlphaFoldDB" id="A0A9P7KV41"/>
<dbReference type="InterPro" id="IPR000719">
    <property type="entry name" value="Prot_kinase_dom"/>
</dbReference>
<dbReference type="InterPro" id="IPR045216">
    <property type="entry name" value="CK2_alpha"/>
</dbReference>
<dbReference type="EC" id="2.7.11.1" evidence="3"/>
<evidence type="ECO:0000256" key="7">
    <source>
        <dbReference type="ARBA" id="ARBA00022840"/>
    </source>
</evidence>
<evidence type="ECO:0000259" key="12">
    <source>
        <dbReference type="PROSITE" id="PS50011"/>
    </source>
</evidence>
<dbReference type="GO" id="GO:0004674">
    <property type="term" value="F:protein serine/threonine kinase activity"/>
    <property type="evidence" value="ECO:0007669"/>
    <property type="project" value="UniProtKB-EC"/>
</dbReference>
<comment type="subunit">
    <text evidence="2">Component of the EKC/KEOPS complex composed of at least BUD32, CGI121, GON7, KAE1 and PCC1; the whole complex dimerizes.</text>
</comment>
<dbReference type="Gene3D" id="1.10.510.10">
    <property type="entry name" value="Transferase(Phosphotransferase) domain 1"/>
    <property type="match status" value="1"/>
</dbReference>
<dbReference type="InterPro" id="IPR011009">
    <property type="entry name" value="Kinase-like_dom_sf"/>
</dbReference>
<evidence type="ECO:0000256" key="11">
    <source>
        <dbReference type="ARBA" id="ARBA00048679"/>
    </source>
</evidence>
<dbReference type="GO" id="GO:0005634">
    <property type="term" value="C:nucleus"/>
    <property type="evidence" value="ECO:0007669"/>
    <property type="project" value="TreeGrafter"/>
</dbReference>
<comment type="caution">
    <text evidence="13">The sequence shown here is derived from an EMBL/GenBank/DDBJ whole genome shotgun (WGS) entry which is preliminary data.</text>
</comment>
<gene>
    <name evidence="13" type="ORF">KAF25_003553</name>
</gene>
<evidence type="ECO:0000256" key="9">
    <source>
        <dbReference type="ARBA" id="ARBA00033194"/>
    </source>
</evidence>
<feature type="domain" description="Protein kinase" evidence="12">
    <location>
        <begin position="36"/>
        <end position="318"/>
    </location>
</feature>
<dbReference type="FunFam" id="1.10.510.10:FF:000059">
    <property type="entry name" value="Casein kinase II subunit alpha"/>
    <property type="match status" value="1"/>
</dbReference>
<dbReference type="InterPro" id="IPR008266">
    <property type="entry name" value="Tyr_kinase_AS"/>
</dbReference>
<name>A0A9P7KV41_9HYPO</name>